<keyword evidence="3" id="KW-1185">Reference proteome</keyword>
<feature type="region of interest" description="Disordered" evidence="1">
    <location>
        <begin position="21"/>
        <end position="42"/>
    </location>
</feature>
<reference evidence="3" key="1">
    <citation type="submission" date="2011-07" db="EMBL/GenBank/DDBJ databases">
        <authorList>
            <consortium name="Caenorhabditis brenneri Sequencing and Analysis Consortium"/>
            <person name="Wilson R.K."/>
        </authorList>
    </citation>
    <scope>NUCLEOTIDE SEQUENCE [LARGE SCALE GENOMIC DNA]</scope>
    <source>
        <strain evidence="3">PB2801</strain>
    </source>
</reference>
<dbReference type="Proteomes" id="UP000008068">
    <property type="component" value="Unassembled WGS sequence"/>
</dbReference>
<proteinExistence type="predicted"/>
<dbReference type="eggNOG" id="ENOG502TJ2H">
    <property type="taxonomic scope" value="Eukaryota"/>
</dbReference>
<accession>G0NF70</accession>
<gene>
    <name evidence="2" type="ORF">CAEBREN_00323</name>
</gene>
<protein>
    <submittedName>
        <fullName evidence="2">Uncharacterized protein</fullName>
    </submittedName>
</protein>
<dbReference type="HOGENOM" id="CLU_2442817_0_0_1"/>
<feature type="region of interest" description="Disordered" evidence="1">
    <location>
        <begin position="56"/>
        <end position="90"/>
    </location>
</feature>
<evidence type="ECO:0000313" key="2">
    <source>
        <dbReference type="EMBL" id="EGT59121.1"/>
    </source>
</evidence>
<name>G0NF70_CAEBE</name>
<sequence length="90" mass="10226">MNFMDKVEDNISSSYVEHKLNPLDDKQTTHHESSHESHSTGHRLSDAFMNLKDAIIGDSSHKTGGAFNDPDEDDARMMDDKRKMSESKDM</sequence>
<dbReference type="InParanoid" id="G0NF70"/>
<evidence type="ECO:0000313" key="3">
    <source>
        <dbReference type="Proteomes" id="UP000008068"/>
    </source>
</evidence>
<dbReference type="OMA" id="DARMMDD"/>
<evidence type="ECO:0000256" key="1">
    <source>
        <dbReference type="SAM" id="MobiDB-lite"/>
    </source>
</evidence>
<dbReference type="EMBL" id="GL379874">
    <property type="protein sequence ID" value="EGT59121.1"/>
    <property type="molecule type" value="Genomic_DNA"/>
</dbReference>
<feature type="compositionally biased region" description="Basic and acidic residues" evidence="1">
    <location>
        <begin position="75"/>
        <end position="90"/>
    </location>
</feature>
<dbReference type="AlphaFoldDB" id="G0NF70"/>
<organism evidence="3">
    <name type="scientific">Caenorhabditis brenneri</name>
    <name type="common">Nematode worm</name>
    <dbReference type="NCBI Taxonomy" id="135651"/>
    <lineage>
        <taxon>Eukaryota</taxon>
        <taxon>Metazoa</taxon>
        <taxon>Ecdysozoa</taxon>
        <taxon>Nematoda</taxon>
        <taxon>Chromadorea</taxon>
        <taxon>Rhabditida</taxon>
        <taxon>Rhabditina</taxon>
        <taxon>Rhabditomorpha</taxon>
        <taxon>Rhabditoidea</taxon>
        <taxon>Rhabditidae</taxon>
        <taxon>Peloderinae</taxon>
        <taxon>Caenorhabditis</taxon>
    </lineage>
</organism>